<dbReference type="Gene3D" id="1.10.357.10">
    <property type="entry name" value="Tetracycline Repressor, domain 2"/>
    <property type="match status" value="1"/>
</dbReference>
<dbReference type="PRINTS" id="PR00455">
    <property type="entry name" value="HTHTETR"/>
</dbReference>
<evidence type="ECO:0000259" key="4">
    <source>
        <dbReference type="PROSITE" id="PS50977"/>
    </source>
</evidence>
<keyword evidence="1 2" id="KW-0238">DNA-binding</keyword>
<protein>
    <submittedName>
        <fullName evidence="5">PE-PPE domain-containing protein</fullName>
    </submittedName>
</protein>
<dbReference type="Pfam" id="PF00440">
    <property type="entry name" value="TetR_N"/>
    <property type="match status" value="1"/>
</dbReference>
<dbReference type="InterPro" id="IPR009057">
    <property type="entry name" value="Homeodomain-like_sf"/>
</dbReference>
<dbReference type="InterPro" id="IPR013228">
    <property type="entry name" value="PE-PPE_C"/>
</dbReference>
<organism evidence="5 6">
    <name type="scientific">Mycolicibacterium obuense</name>
    <dbReference type="NCBI Taxonomy" id="1807"/>
    <lineage>
        <taxon>Bacteria</taxon>
        <taxon>Bacillati</taxon>
        <taxon>Actinomycetota</taxon>
        <taxon>Actinomycetes</taxon>
        <taxon>Mycobacteriales</taxon>
        <taxon>Mycobacteriaceae</taxon>
        <taxon>Mycolicibacterium</taxon>
    </lineage>
</organism>
<dbReference type="PROSITE" id="PS50977">
    <property type="entry name" value="HTH_TETR_2"/>
    <property type="match status" value="1"/>
</dbReference>
<dbReference type="SUPFAM" id="SSF46689">
    <property type="entry name" value="Homeodomain-like"/>
    <property type="match status" value="1"/>
</dbReference>
<accession>A0A4R5X4Y9</accession>
<dbReference type="Gene3D" id="3.40.50.1820">
    <property type="entry name" value="alpha/beta hydrolase"/>
    <property type="match status" value="1"/>
</dbReference>
<proteinExistence type="predicted"/>
<gene>
    <name evidence="5" type="ORF">EUA04_21490</name>
</gene>
<sequence>MADRGAAGGAESIVDRVPRGLRCDSDHSRVRLLRVGAACDRGEIDVNFTAKRRCASDGRSDRDVLVTSARQTFADLGPTASMADVAEAAGVSADDLYGHFGDRDGLLVAVLDDLEHSLREPEPIGRPSLGLPRLSARYIVPPVVAASAVLSLGTAPPSSAAAADPLPASSVVTISPLWPVWSLDTALQGSLCATGACSRLDYVPFATSNGVRALDRRLSEITTGAQAIGSGPTVVLGFSNGAGVAEEWMAQHSGVAGAPSPDEVSFVLIGNPRRAHGGLMPPIEPTDYHVIDVVRQYDPMADFPDRPLNLLALANVAAGMLSPMHLDYRGVDLDDPNNVVWTEGNTTYVFVPTTELPLLKPLRALGFDELAAKLNGPLTDIIEKAYDRPYLDTPEQAAVVAPEPEQTVLAAAAEETQQATPERRTLFSKRAVAEEDSDATPARKAARSDDDRQQADTPTVTAPPADDGAAASTPKPAKKTHKGWGRHRAE</sequence>
<evidence type="ECO:0000313" key="5">
    <source>
        <dbReference type="EMBL" id="TDL05124.1"/>
    </source>
</evidence>
<dbReference type="InterPro" id="IPR029058">
    <property type="entry name" value="AB_hydrolase_fold"/>
</dbReference>
<dbReference type="AlphaFoldDB" id="A0A4R5X4Y9"/>
<dbReference type="InterPro" id="IPR001647">
    <property type="entry name" value="HTH_TetR"/>
</dbReference>
<dbReference type="Pfam" id="PF08237">
    <property type="entry name" value="PE-PPE"/>
    <property type="match status" value="1"/>
</dbReference>
<dbReference type="SUPFAM" id="SSF53474">
    <property type="entry name" value="alpha/beta-Hydrolases"/>
    <property type="match status" value="1"/>
</dbReference>
<dbReference type="Proteomes" id="UP000294952">
    <property type="component" value="Unassembled WGS sequence"/>
</dbReference>
<feature type="DNA-binding region" description="H-T-H motif" evidence="2">
    <location>
        <begin position="81"/>
        <end position="100"/>
    </location>
</feature>
<evidence type="ECO:0000256" key="3">
    <source>
        <dbReference type="SAM" id="MobiDB-lite"/>
    </source>
</evidence>
<evidence type="ECO:0000256" key="2">
    <source>
        <dbReference type="PROSITE-ProRule" id="PRU00335"/>
    </source>
</evidence>
<name>A0A4R5X4Y9_9MYCO</name>
<dbReference type="EMBL" id="SDLP01000007">
    <property type="protein sequence ID" value="TDL05124.1"/>
    <property type="molecule type" value="Genomic_DNA"/>
</dbReference>
<feature type="compositionally biased region" description="Basic residues" evidence="3">
    <location>
        <begin position="476"/>
        <end position="490"/>
    </location>
</feature>
<feature type="domain" description="HTH tetR-type" evidence="4">
    <location>
        <begin position="59"/>
        <end position="118"/>
    </location>
</feature>
<comment type="caution">
    <text evidence="5">The sequence shown here is derived from an EMBL/GenBank/DDBJ whole genome shotgun (WGS) entry which is preliminary data.</text>
</comment>
<evidence type="ECO:0000313" key="6">
    <source>
        <dbReference type="Proteomes" id="UP000294952"/>
    </source>
</evidence>
<dbReference type="GO" id="GO:0003677">
    <property type="term" value="F:DNA binding"/>
    <property type="evidence" value="ECO:0007669"/>
    <property type="project" value="UniProtKB-UniRule"/>
</dbReference>
<reference evidence="5 6" key="1">
    <citation type="submission" date="2019-01" db="EMBL/GenBank/DDBJ databases">
        <title>High-quality-draft genome sequences of five non-tuberculosis mycobacteriaceae isolated from a nosocomial environment.</title>
        <authorList>
            <person name="Tiago I."/>
            <person name="Alarico S."/>
            <person name="Pereira S.G."/>
            <person name="Coelho C."/>
            <person name="Maranha A."/>
            <person name="Empadinhas N."/>
        </authorList>
    </citation>
    <scope>NUCLEOTIDE SEQUENCE [LARGE SCALE GENOMIC DNA]</scope>
    <source>
        <strain evidence="5 6">22DIII</strain>
    </source>
</reference>
<evidence type="ECO:0000256" key="1">
    <source>
        <dbReference type="ARBA" id="ARBA00023125"/>
    </source>
</evidence>
<feature type="region of interest" description="Disordered" evidence="3">
    <location>
        <begin position="413"/>
        <end position="490"/>
    </location>
</feature>